<dbReference type="SUPFAM" id="SSF52743">
    <property type="entry name" value="Subtilisin-like"/>
    <property type="match status" value="1"/>
</dbReference>
<dbReference type="InterPro" id="IPR023828">
    <property type="entry name" value="Peptidase_S8_Ser-AS"/>
</dbReference>
<proteinExistence type="inferred from homology"/>
<dbReference type="PROSITE" id="PS00137">
    <property type="entry name" value="SUBTILASE_HIS"/>
    <property type="match status" value="1"/>
</dbReference>
<evidence type="ECO:0000256" key="3">
    <source>
        <dbReference type="ARBA" id="ARBA00022475"/>
    </source>
</evidence>
<keyword evidence="6 10" id="KW-0378">Hydrolase</keyword>
<evidence type="ECO:0000256" key="11">
    <source>
        <dbReference type="RuleBase" id="RU003355"/>
    </source>
</evidence>
<protein>
    <recommendedName>
        <fullName evidence="14">Peptidase S8/S53 domain-containing protein</fullName>
    </recommendedName>
</protein>
<evidence type="ECO:0000256" key="8">
    <source>
        <dbReference type="ARBA" id="ARBA00022989"/>
    </source>
</evidence>
<evidence type="ECO:0000256" key="12">
    <source>
        <dbReference type="SAM" id="Phobius"/>
    </source>
</evidence>
<name>A0A8J3FAC4_9ACTN</name>
<keyword evidence="4 10" id="KW-0645">Protease</keyword>
<keyword evidence="13" id="KW-0732">Signal</keyword>
<dbReference type="InterPro" id="IPR036852">
    <property type="entry name" value="Peptidase_S8/S53_dom_sf"/>
</dbReference>
<gene>
    <name evidence="15" type="ORF">GCM10010123_28960</name>
</gene>
<evidence type="ECO:0000256" key="13">
    <source>
        <dbReference type="SAM" id="SignalP"/>
    </source>
</evidence>
<dbReference type="PANTHER" id="PTHR43806">
    <property type="entry name" value="PEPTIDASE S8"/>
    <property type="match status" value="1"/>
</dbReference>
<evidence type="ECO:0000256" key="1">
    <source>
        <dbReference type="ARBA" id="ARBA00004162"/>
    </source>
</evidence>
<evidence type="ECO:0000256" key="6">
    <source>
        <dbReference type="ARBA" id="ARBA00022801"/>
    </source>
</evidence>
<evidence type="ECO:0000313" key="16">
    <source>
        <dbReference type="Proteomes" id="UP000649739"/>
    </source>
</evidence>
<dbReference type="PROSITE" id="PS00138">
    <property type="entry name" value="SUBTILASE_SER"/>
    <property type="match status" value="1"/>
</dbReference>
<dbReference type="PROSITE" id="PS51892">
    <property type="entry name" value="SUBTILASE"/>
    <property type="match status" value="1"/>
</dbReference>
<dbReference type="Proteomes" id="UP000649739">
    <property type="component" value="Unassembled WGS sequence"/>
</dbReference>
<feature type="transmembrane region" description="Helical" evidence="12">
    <location>
        <begin position="390"/>
        <end position="408"/>
    </location>
</feature>
<reference evidence="15" key="1">
    <citation type="journal article" date="2014" name="Int. J. Syst. Evol. Microbiol.">
        <title>Complete genome sequence of Corynebacterium casei LMG S-19264T (=DSM 44701T), isolated from a smear-ripened cheese.</title>
        <authorList>
            <consortium name="US DOE Joint Genome Institute (JGI-PGF)"/>
            <person name="Walter F."/>
            <person name="Albersmeier A."/>
            <person name="Kalinowski J."/>
            <person name="Ruckert C."/>
        </authorList>
    </citation>
    <scope>NUCLEOTIDE SEQUENCE</scope>
    <source>
        <strain evidence="15">JCM 3090</strain>
    </source>
</reference>
<evidence type="ECO:0000256" key="10">
    <source>
        <dbReference type="PROSITE-ProRule" id="PRU01240"/>
    </source>
</evidence>
<feature type="signal peptide" evidence="13">
    <location>
        <begin position="1"/>
        <end position="34"/>
    </location>
</feature>
<comment type="similarity">
    <text evidence="2 10 11">Belongs to the peptidase S8 family.</text>
</comment>
<keyword evidence="3" id="KW-1003">Cell membrane</keyword>
<evidence type="ECO:0000256" key="5">
    <source>
        <dbReference type="ARBA" id="ARBA00022692"/>
    </source>
</evidence>
<sequence>MPASHDRRPVGRSAALLLSVATLTLTALPGAAAAAPGGRGAAARAAAVTGADSGPDAVTARREQWQLGALHARAAWRHATGAGVTVGVIDSGVDSSHPDLAGRVLPGLDLVSDDHDGTYDAVGHGTTVAGLIAGRADDSTGAVGVAPGASILPVRVLDASNRYDDAAVVARGIRWAVDRGASVLNISLGGAGGSEALADALRYAFRHDVVVVACTGNLGPGAPSGVWFPARFPGVVAVSGLTRDPERSWRSAVTGPATALSAPATSLVGARPGGYWTVQGTSFAAPLVAASAALVRSRWPDLPAGQVIERLLRTSRDLGPTGRDPAYGYGAVDPYAALIAPVPAVTGNPLAETRAAGAEPGTEPGTARLGGAATTAETAVGPVPVPDRRLPLILAGGLVLAALVASVTRPRR</sequence>
<dbReference type="InterPro" id="IPR023827">
    <property type="entry name" value="Peptidase_S8_Asp-AS"/>
</dbReference>
<evidence type="ECO:0000256" key="7">
    <source>
        <dbReference type="ARBA" id="ARBA00022825"/>
    </source>
</evidence>
<dbReference type="Gene3D" id="3.40.50.200">
    <property type="entry name" value="Peptidase S8/S53 domain"/>
    <property type="match status" value="1"/>
</dbReference>
<dbReference type="PROSITE" id="PS00136">
    <property type="entry name" value="SUBTILASE_ASP"/>
    <property type="match status" value="1"/>
</dbReference>
<dbReference type="InterPro" id="IPR050131">
    <property type="entry name" value="Peptidase_S8_subtilisin-like"/>
</dbReference>
<dbReference type="PRINTS" id="PR00723">
    <property type="entry name" value="SUBTILISIN"/>
</dbReference>
<keyword evidence="8 12" id="KW-1133">Transmembrane helix</keyword>
<evidence type="ECO:0000259" key="14">
    <source>
        <dbReference type="Pfam" id="PF00082"/>
    </source>
</evidence>
<keyword evidence="16" id="KW-1185">Reference proteome</keyword>
<keyword evidence="5 12" id="KW-0812">Transmembrane</keyword>
<dbReference type="NCBIfam" id="TIGR03921">
    <property type="entry name" value="T7SS_mycosin"/>
    <property type="match status" value="1"/>
</dbReference>
<evidence type="ECO:0000313" key="15">
    <source>
        <dbReference type="EMBL" id="GGJ97173.1"/>
    </source>
</evidence>
<accession>A0A8J3FAC4</accession>
<evidence type="ECO:0000256" key="9">
    <source>
        <dbReference type="ARBA" id="ARBA00023136"/>
    </source>
</evidence>
<feature type="chain" id="PRO_5035208684" description="Peptidase S8/S53 domain-containing protein" evidence="13">
    <location>
        <begin position="35"/>
        <end position="412"/>
    </location>
</feature>
<dbReference type="RefSeq" id="WP_229783888.1">
    <property type="nucleotide sequence ID" value="NZ_BMQB01000006.1"/>
</dbReference>
<dbReference type="InterPro" id="IPR015500">
    <property type="entry name" value="Peptidase_S8_subtilisin-rel"/>
</dbReference>
<dbReference type="InterPro" id="IPR000209">
    <property type="entry name" value="Peptidase_S8/S53_dom"/>
</dbReference>
<dbReference type="EMBL" id="BMQB01000006">
    <property type="protein sequence ID" value="GGJ97173.1"/>
    <property type="molecule type" value="Genomic_DNA"/>
</dbReference>
<keyword evidence="9 12" id="KW-0472">Membrane</keyword>
<feature type="active site" description="Charge relay system" evidence="10">
    <location>
        <position position="282"/>
    </location>
</feature>
<dbReference type="GO" id="GO:0006508">
    <property type="term" value="P:proteolysis"/>
    <property type="evidence" value="ECO:0007669"/>
    <property type="project" value="UniProtKB-KW"/>
</dbReference>
<comment type="caution">
    <text evidence="15">The sequence shown here is derived from an EMBL/GenBank/DDBJ whole genome shotgun (WGS) entry which is preliminary data.</text>
</comment>
<dbReference type="InterPro" id="IPR022398">
    <property type="entry name" value="Peptidase_S8_His-AS"/>
</dbReference>
<organism evidence="15 16">
    <name type="scientific">Pilimelia anulata</name>
    <dbReference type="NCBI Taxonomy" id="53371"/>
    <lineage>
        <taxon>Bacteria</taxon>
        <taxon>Bacillati</taxon>
        <taxon>Actinomycetota</taxon>
        <taxon>Actinomycetes</taxon>
        <taxon>Micromonosporales</taxon>
        <taxon>Micromonosporaceae</taxon>
        <taxon>Pilimelia</taxon>
    </lineage>
</organism>
<feature type="active site" description="Charge relay system" evidence="10">
    <location>
        <position position="90"/>
    </location>
</feature>
<evidence type="ECO:0000256" key="2">
    <source>
        <dbReference type="ARBA" id="ARBA00011073"/>
    </source>
</evidence>
<dbReference type="GO" id="GO:0005886">
    <property type="term" value="C:plasma membrane"/>
    <property type="evidence" value="ECO:0007669"/>
    <property type="project" value="UniProtKB-SubCell"/>
</dbReference>
<comment type="subcellular location">
    <subcellularLocation>
        <location evidence="1">Cell membrane</location>
        <topology evidence="1">Single-pass membrane protein</topology>
    </subcellularLocation>
</comment>
<dbReference type="AlphaFoldDB" id="A0A8J3FAC4"/>
<evidence type="ECO:0000256" key="4">
    <source>
        <dbReference type="ARBA" id="ARBA00022670"/>
    </source>
</evidence>
<reference evidence="15" key="2">
    <citation type="submission" date="2020-09" db="EMBL/GenBank/DDBJ databases">
        <authorList>
            <person name="Sun Q."/>
            <person name="Ohkuma M."/>
        </authorList>
    </citation>
    <scope>NUCLEOTIDE SEQUENCE</scope>
    <source>
        <strain evidence="15">JCM 3090</strain>
    </source>
</reference>
<dbReference type="InterPro" id="IPR023834">
    <property type="entry name" value="T7SS_pept_S8A_mycosin"/>
</dbReference>
<dbReference type="GO" id="GO:0004252">
    <property type="term" value="F:serine-type endopeptidase activity"/>
    <property type="evidence" value="ECO:0007669"/>
    <property type="project" value="UniProtKB-UniRule"/>
</dbReference>
<feature type="active site" description="Charge relay system" evidence="10">
    <location>
        <position position="124"/>
    </location>
</feature>
<dbReference type="PANTHER" id="PTHR43806:SF11">
    <property type="entry name" value="CEREVISIN-RELATED"/>
    <property type="match status" value="1"/>
</dbReference>
<feature type="domain" description="Peptidase S8/S53" evidence="14">
    <location>
        <begin position="81"/>
        <end position="330"/>
    </location>
</feature>
<dbReference type="Pfam" id="PF00082">
    <property type="entry name" value="Peptidase_S8"/>
    <property type="match status" value="1"/>
</dbReference>
<keyword evidence="7 10" id="KW-0720">Serine protease</keyword>